<feature type="region of interest" description="Disordered" evidence="1">
    <location>
        <begin position="10"/>
        <end position="40"/>
    </location>
</feature>
<dbReference type="EMBL" id="HG937691">
    <property type="protein sequence ID" value="CDP33823.1"/>
    <property type="molecule type" value="Genomic_DNA"/>
</dbReference>
<feature type="compositionally biased region" description="Basic and acidic residues" evidence="1">
    <location>
        <begin position="25"/>
        <end position="34"/>
    </location>
</feature>
<sequence>MGIFSLFSRSPSVHTPAPRVVDVSRAGREPRGDSEPSFSTTDKVVCVKDGVGGGEEFANVEVRSLTYAEVASLRGASGNRIQVPMDDEDVGYVGNAAEHSLNSLNEPLDAFGGDDSRVSVGDSNRTDGEPKPSSRPFNIDLVSEMEYGDRVASVFSHPERIFKSNPRWRRRQHLASL</sequence>
<reference evidence="2" key="2">
    <citation type="submission" date="2014-06" db="EMBL/GenBank/DDBJ databases">
        <title>The complete genome of Blastobotrys (Arxula) adeninivorans LS3 - a yeast of biotechnological interest.</title>
        <authorList>
            <person name="Kunze G."/>
            <person name="Gaillardin C."/>
            <person name="Czernicka M."/>
            <person name="Durrens P."/>
            <person name="Martin T."/>
            <person name="Boer E."/>
            <person name="Gabaldon T."/>
            <person name="Cruz J."/>
            <person name="Talla E."/>
            <person name="Marck C."/>
            <person name="Goffeau A."/>
            <person name="Barbe V."/>
            <person name="Baret P."/>
            <person name="Baronian K."/>
            <person name="Beier S."/>
            <person name="Bleykasten C."/>
            <person name="Bode R."/>
            <person name="Casaregola S."/>
            <person name="Despons L."/>
            <person name="Fairhead C."/>
            <person name="Giersberg M."/>
            <person name="Gierski P."/>
            <person name="Hahnel U."/>
            <person name="Hartmann A."/>
            <person name="Jankowska D."/>
            <person name="Jubin C."/>
            <person name="Jung P."/>
            <person name="Lafontaine I."/>
            <person name="Leh-Louis V."/>
            <person name="Lemaire M."/>
            <person name="Marcet-Houben M."/>
            <person name="Mascher M."/>
            <person name="Morel G."/>
            <person name="Richard G.-F."/>
            <person name="Riechen J."/>
            <person name="Sacerdot C."/>
            <person name="Sarkar A."/>
            <person name="Savel G."/>
            <person name="Schacherer J."/>
            <person name="Sherman D."/>
            <person name="Straub M.-L."/>
            <person name="Stein N."/>
            <person name="Thierry A."/>
            <person name="Trautwein-Schult A."/>
            <person name="Westhof E."/>
            <person name="Worch S."/>
            <person name="Dujon B."/>
            <person name="Souciet J.-L."/>
            <person name="Wincker P."/>
            <person name="Scholz U."/>
            <person name="Neuveglise N."/>
        </authorList>
    </citation>
    <scope>NUCLEOTIDE SEQUENCE</scope>
    <source>
        <strain evidence="2">LS3</strain>
    </source>
</reference>
<gene>
    <name evidence="2" type="ORF">GNLVRS02_ARAD1A18326g</name>
</gene>
<dbReference type="AlphaFoldDB" id="A0A060SYN4"/>
<protein>
    <submittedName>
        <fullName evidence="2">ARAD1A18326p</fullName>
    </submittedName>
</protein>
<evidence type="ECO:0000313" key="2">
    <source>
        <dbReference type="EMBL" id="CDP33823.1"/>
    </source>
</evidence>
<proteinExistence type="predicted"/>
<reference evidence="2" key="1">
    <citation type="submission" date="2014-02" db="EMBL/GenBank/DDBJ databases">
        <authorList>
            <person name="Genoscope - CEA"/>
        </authorList>
    </citation>
    <scope>NUCLEOTIDE SEQUENCE</scope>
    <source>
        <strain evidence="2">LS3</strain>
    </source>
</reference>
<feature type="region of interest" description="Disordered" evidence="1">
    <location>
        <begin position="108"/>
        <end position="137"/>
    </location>
</feature>
<name>A0A060SYN4_BLAAD</name>
<organism evidence="2">
    <name type="scientific">Blastobotrys adeninivorans</name>
    <name type="common">Yeast</name>
    <name type="synonym">Arxula adeninivorans</name>
    <dbReference type="NCBI Taxonomy" id="409370"/>
    <lineage>
        <taxon>Eukaryota</taxon>
        <taxon>Fungi</taxon>
        <taxon>Dikarya</taxon>
        <taxon>Ascomycota</taxon>
        <taxon>Saccharomycotina</taxon>
        <taxon>Dipodascomycetes</taxon>
        <taxon>Dipodascales</taxon>
        <taxon>Trichomonascaceae</taxon>
        <taxon>Blastobotrys</taxon>
    </lineage>
</organism>
<accession>A0A060SYN4</accession>
<evidence type="ECO:0000256" key="1">
    <source>
        <dbReference type="SAM" id="MobiDB-lite"/>
    </source>
</evidence>